<dbReference type="Pfam" id="PF04326">
    <property type="entry name" value="SLFN_AlbA_2"/>
    <property type="match status" value="1"/>
</dbReference>
<dbReference type="EMBL" id="SNRY01000422">
    <property type="protein sequence ID" value="KAA6340940.1"/>
    <property type="molecule type" value="Genomic_DNA"/>
</dbReference>
<feature type="non-terminal residue" evidence="2">
    <location>
        <position position="147"/>
    </location>
</feature>
<name>A0A5J4S6F2_9ZZZZ</name>
<gene>
    <name evidence="2" type="ORF">EZS27_011209</name>
</gene>
<dbReference type="PANTHER" id="PTHR30595">
    <property type="entry name" value="GLPR-RELATED TRANSCRIPTIONAL REPRESSOR"/>
    <property type="match status" value="1"/>
</dbReference>
<evidence type="ECO:0000259" key="1">
    <source>
        <dbReference type="Pfam" id="PF04326"/>
    </source>
</evidence>
<accession>A0A5J4S6F2</accession>
<proteinExistence type="predicted"/>
<organism evidence="2">
    <name type="scientific">termite gut metagenome</name>
    <dbReference type="NCBI Taxonomy" id="433724"/>
    <lineage>
        <taxon>unclassified sequences</taxon>
        <taxon>metagenomes</taxon>
        <taxon>organismal metagenomes</taxon>
    </lineage>
</organism>
<comment type="caution">
    <text evidence="2">The sequence shown here is derived from an EMBL/GenBank/DDBJ whole genome shotgun (WGS) entry which is preliminary data.</text>
</comment>
<dbReference type="InterPro" id="IPR007421">
    <property type="entry name" value="Schlafen_AlbA_2_dom"/>
</dbReference>
<evidence type="ECO:0000313" key="2">
    <source>
        <dbReference type="EMBL" id="KAA6340940.1"/>
    </source>
</evidence>
<reference evidence="2" key="1">
    <citation type="submission" date="2019-03" db="EMBL/GenBank/DDBJ databases">
        <title>Single cell metagenomics reveals metabolic interactions within the superorganism composed of flagellate Streblomastix strix and complex community of Bacteroidetes bacteria on its surface.</title>
        <authorList>
            <person name="Treitli S.C."/>
            <person name="Kolisko M."/>
            <person name="Husnik F."/>
            <person name="Keeling P."/>
            <person name="Hampl V."/>
        </authorList>
    </citation>
    <scope>NUCLEOTIDE SEQUENCE</scope>
    <source>
        <strain evidence="2">STM</strain>
    </source>
</reference>
<protein>
    <recommendedName>
        <fullName evidence="1">Schlafen AlbA-2 domain-containing protein</fullName>
    </recommendedName>
</protein>
<feature type="domain" description="Schlafen AlbA-2" evidence="1">
    <location>
        <begin position="15"/>
        <end position="128"/>
    </location>
</feature>
<dbReference type="Gene3D" id="3.30.950.30">
    <property type="entry name" value="Schlafen, AAA domain"/>
    <property type="match status" value="1"/>
</dbReference>
<dbReference type="PANTHER" id="PTHR30595:SF6">
    <property type="entry name" value="SCHLAFEN ALBA-2 DOMAIN-CONTAINING PROTEIN"/>
    <property type="match status" value="1"/>
</dbReference>
<sequence length="147" mass="16577">MLSKNELQELILDIESDLVERTTSTTDTDKFSEAICAFSNDIAIHKKPGYLLIGVHDKTSELSGLKTTDRILQNISAIRSDGNILPQPVMTVHKYSFDKGDVIVVEVTPAHFPPVRYKGTIWIRIGPRRAIANEMEERLLIEKRTSN</sequence>
<dbReference type="InterPro" id="IPR038461">
    <property type="entry name" value="Schlafen_AlbA_2_dom_sf"/>
</dbReference>
<dbReference type="AlphaFoldDB" id="A0A5J4S6F2"/>